<dbReference type="Proteomes" id="UP000249061">
    <property type="component" value="Unassembled WGS sequence"/>
</dbReference>
<organism evidence="5 6">
    <name type="scientific">Archangium gephyra</name>
    <dbReference type="NCBI Taxonomy" id="48"/>
    <lineage>
        <taxon>Bacteria</taxon>
        <taxon>Pseudomonadati</taxon>
        <taxon>Myxococcota</taxon>
        <taxon>Myxococcia</taxon>
        <taxon>Myxococcales</taxon>
        <taxon>Cystobacterineae</taxon>
        <taxon>Archangiaceae</taxon>
        <taxon>Archangium</taxon>
    </lineage>
</organism>
<dbReference type="GO" id="GO:0008670">
    <property type="term" value="F:2,4-dienoyl-CoA reductase (NADPH) activity"/>
    <property type="evidence" value="ECO:0007669"/>
    <property type="project" value="InterPro"/>
</dbReference>
<dbReference type="SMART" id="SM00822">
    <property type="entry name" value="PKS_KR"/>
    <property type="match status" value="1"/>
</dbReference>
<dbReference type="InterPro" id="IPR002347">
    <property type="entry name" value="SDR_fam"/>
</dbReference>
<sequence>MVSVFNPKLYAGKTVFVTGGSSGINLRIAEAFGEHGAKVAINGRKVDKLEAAVKQLRDKGITAEGYAADVRDYAAVESALEAAVKALGPIDVLVCGAAGNFPAPVAMMSSNGFKAVMDIDVLGTFNACRAAFERLVKPGASVIAISAPQAQVAYPMQAHVCAAKAGVDMLVKTLAMEWGPAGVRVNSIWPGPIEGTEGMDRLAGDADSKKRIEAMLPLQRFGTKDEVAQLALFLASPAASYVTGSVHAADGGMALLGGHLLSL</sequence>
<reference evidence="5 6" key="1">
    <citation type="submission" date="2017-08" db="EMBL/GenBank/DDBJ databases">
        <title>Infants hospitalized years apart are colonized by the same room-sourced microbial strains.</title>
        <authorList>
            <person name="Brooks B."/>
            <person name="Olm M.R."/>
            <person name="Firek B.A."/>
            <person name="Baker R."/>
            <person name="Thomas B.C."/>
            <person name="Morowitz M.J."/>
            <person name="Banfield J.F."/>
        </authorList>
    </citation>
    <scope>NUCLEOTIDE SEQUENCE [LARGE SCALE GENOMIC DNA]</scope>
    <source>
        <strain evidence="5">S2_003_000_R2_14</strain>
    </source>
</reference>
<dbReference type="SUPFAM" id="SSF51735">
    <property type="entry name" value="NAD(P)-binding Rossmann-fold domains"/>
    <property type="match status" value="1"/>
</dbReference>
<accession>A0A2W5T942</accession>
<dbReference type="InterPro" id="IPR057326">
    <property type="entry name" value="KR_dom"/>
</dbReference>
<dbReference type="Gene3D" id="3.40.50.720">
    <property type="entry name" value="NAD(P)-binding Rossmann-like Domain"/>
    <property type="match status" value="1"/>
</dbReference>
<dbReference type="NCBIfam" id="NF005752">
    <property type="entry name" value="PRK07576.1"/>
    <property type="match status" value="1"/>
</dbReference>
<evidence type="ECO:0000313" key="6">
    <source>
        <dbReference type="Proteomes" id="UP000249061"/>
    </source>
</evidence>
<evidence type="ECO:0000259" key="4">
    <source>
        <dbReference type="SMART" id="SM00822"/>
    </source>
</evidence>
<dbReference type="Pfam" id="PF13561">
    <property type="entry name" value="adh_short_C2"/>
    <property type="match status" value="1"/>
</dbReference>
<keyword evidence="3" id="KW-0560">Oxidoreductase</keyword>
<feature type="domain" description="Ketoreductase" evidence="4">
    <location>
        <begin position="13"/>
        <end position="196"/>
    </location>
</feature>
<dbReference type="InterPro" id="IPR045017">
    <property type="entry name" value="DECR2-like"/>
</dbReference>
<dbReference type="AlphaFoldDB" id="A0A2W5T942"/>
<evidence type="ECO:0000256" key="3">
    <source>
        <dbReference type="ARBA" id="ARBA00023002"/>
    </source>
</evidence>
<evidence type="ECO:0000313" key="5">
    <source>
        <dbReference type="EMBL" id="PZR09553.1"/>
    </source>
</evidence>
<dbReference type="PANTHER" id="PTHR43296">
    <property type="entry name" value="PEROXISOMAL 2,4-DIENOYL-COA REDUCTASE"/>
    <property type="match status" value="1"/>
</dbReference>
<dbReference type="FunFam" id="3.40.50.720:FF:000084">
    <property type="entry name" value="Short-chain dehydrogenase reductase"/>
    <property type="match status" value="1"/>
</dbReference>
<gene>
    <name evidence="5" type="ORF">DI536_21660</name>
</gene>
<name>A0A2W5T942_9BACT</name>
<dbReference type="CDD" id="cd05369">
    <property type="entry name" value="TER_DECR_SDR_a"/>
    <property type="match status" value="1"/>
</dbReference>
<protein>
    <submittedName>
        <fullName evidence="5">Short-chain dehydrogenase</fullName>
    </submittedName>
</protein>
<comment type="caution">
    <text evidence="5">The sequence shown here is derived from an EMBL/GenBank/DDBJ whole genome shotgun (WGS) entry which is preliminary data.</text>
</comment>
<dbReference type="EMBL" id="QFQP01000020">
    <property type="protein sequence ID" value="PZR09553.1"/>
    <property type="molecule type" value="Genomic_DNA"/>
</dbReference>
<dbReference type="PANTHER" id="PTHR43296:SF2">
    <property type="entry name" value="PEROXISOMAL 2,4-DIENOYL-COA REDUCTASE [(3E)-ENOYL-COA-PRODUCING]"/>
    <property type="match status" value="1"/>
</dbReference>
<comment type="similarity">
    <text evidence="1">Belongs to the short-chain dehydrogenases/reductases (SDR) family.</text>
</comment>
<evidence type="ECO:0000256" key="2">
    <source>
        <dbReference type="ARBA" id="ARBA00022857"/>
    </source>
</evidence>
<keyword evidence="2" id="KW-0521">NADP</keyword>
<dbReference type="PRINTS" id="PR00081">
    <property type="entry name" value="GDHRDH"/>
</dbReference>
<evidence type="ECO:0000256" key="1">
    <source>
        <dbReference type="ARBA" id="ARBA00006484"/>
    </source>
</evidence>
<dbReference type="GO" id="GO:0009062">
    <property type="term" value="P:fatty acid catabolic process"/>
    <property type="evidence" value="ECO:0007669"/>
    <property type="project" value="InterPro"/>
</dbReference>
<proteinExistence type="inferred from homology"/>
<dbReference type="InterPro" id="IPR036291">
    <property type="entry name" value="NAD(P)-bd_dom_sf"/>
</dbReference>